<dbReference type="SUPFAM" id="SSF64153">
    <property type="entry name" value="YjeF N-terminal domain-like"/>
    <property type="match status" value="1"/>
</dbReference>
<feature type="binding site" evidence="10">
    <location>
        <position position="170"/>
    </location>
    <ligand>
        <name>(6S)-NADPHX</name>
        <dbReference type="ChEBI" id="CHEBI:64076"/>
    </ligand>
</feature>
<keyword evidence="13" id="KW-1185">Reference proteome</keyword>
<dbReference type="FunFam" id="3.40.50.10260:FF:000005">
    <property type="entry name" value="NAD(P)H-hydrate epimerase"/>
    <property type="match status" value="1"/>
</dbReference>
<evidence type="ECO:0000313" key="13">
    <source>
        <dbReference type="Proteomes" id="UP000812966"/>
    </source>
</evidence>
<evidence type="ECO:0000256" key="4">
    <source>
        <dbReference type="ARBA" id="ARBA00022723"/>
    </source>
</evidence>
<dbReference type="GO" id="GO:0052856">
    <property type="term" value="F:NAD(P)HX epimerase activity"/>
    <property type="evidence" value="ECO:0007669"/>
    <property type="project" value="UniProtKB-UniRule"/>
</dbReference>
<gene>
    <name evidence="12" type="ORF">FFLO_03525</name>
</gene>
<dbReference type="PROSITE" id="PS51385">
    <property type="entry name" value="YJEF_N"/>
    <property type="match status" value="1"/>
</dbReference>
<feature type="binding site" evidence="10">
    <location>
        <position position="144"/>
    </location>
    <ligand>
        <name>(6S)-NADPHX</name>
        <dbReference type="ChEBI" id="CHEBI:64076"/>
    </ligand>
</feature>
<dbReference type="Pfam" id="PF03853">
    <property type="entry name" value="YjeF_N"/>
    <property type="match status" value="1"/>
</dbReference>
<evidence type="ECO:0000256" key="1">
    <source>
        <dbReference type="ARBA" id="ARBA00000013"/>
    </source>
</evidence>
<evidence type="ECO:0000256" key="6">
    <source>
        <dbReference type="ARBA" id="ARBA00022857"/>
    </source>
</evidence>
<evidence type="ECO:0000256" key="2">
    <source>
        <dbReference type="ARBA" id="ARBA00000909"/>
    </source>
</evidence>
<accession>A0A8K0NQR8</accession>
<dbReference type="AlphaFoldDB" id="A0A8K0NQR8"/>
<organism evidence="12 13">
    <name type="scientific">Filobasidium floriforme</name>
    <dbReference type="NCBI Taxonomy" id="5210"/>
    <lineage>
        <taxon>Eukaryota</taxon>
        <taxon>Fungi</taxon>
        <taxon>Dikarya</taxon>
        <taxon>Basidiomycota</taxon>
        <taxon>Agaricomycotina</taxon>
        <taxon>Tremellomycetes</taxon>
        <taxon>Filobasidiales</taxon>
        <taxon>Filobasidiaceae</taxon>
        <taxon>Filobasidium</taxon>
    </lineage>
</organism>
<dbReference type="InterPro" id="IPR032976">
    <property type="entry name" value="YJEFN_prot_NAXE-like"/>
</dbReference>
<keyword evidence="6" id="KW-0521">NADP</keyword>
<comment type="similarity">
    <text evidence="10">Belongs to the NnrE/AIBP family.</text>
</comment>
<dbReference type="EC" id="5.1.99.6" evidence="3 10"/>
<keyword evidence="4 10" id="KW-0479">Metal-binding</keyword>
<dbReference type="PANTHER" id="PTHR13232:SF10">
    <property type="entry name" value="NAD(P)H-HYDRATE EPIMERASE"/>
    <property type="match status" value="1"/>
</dbReference>
<keyword evidence="7 10" id="KW-0630">Potassium</keyword>
<keyword evidence="8 10" id="KW-0520">NAD</keyword>
<dbReference type="InterPro" id="IPR004443">
    <property type="entry name" value="YjeF_N_dom"/>
</dbReference>
<name>A0A8K0NQR8_9TREE</name>
<comment type="subcellular location">
    <subcellularLocation>
        <location evidence="10">Cytoplasm</location>
    </subcellularLocation>
    <subcellularLocation>
        <location evidence="10">Mitochondrion</location>
    </subcellularLocation>
</comment>
<feature type="binding site" evidence="10">
    <location>
        <position position="129"/>
    </location>
    <ligand>
        <name>K(+)</name>
        <dbReference type="ChEBI" id="CHEBI:29103"/>
    </ligand>
</feature>
<feature type="binding site" evidence="10">
    <location>
        <begin position="133"/>
        <end position="139"/>
    </location>
    <ligand>
        <name>(6S)-NADPHX</name>
        <dbReference type="ChEBI" id="CHEBI:64076"/>
    </ligand>
</feature>
<keyword evidence="10" id="KW-0496">Mitochondrion</keyword>
<dbReference type="GO" id="GO:0046872">
    <property type="term" value="F:metal ion binding"/>
    <property type="evidence" value="ECO:0007669"/>
    <property type="project" value="UniProtKB-KW"/>
</dbReference>
<protein>
    <recommendedName>
        <fullName evidence="3 10">NAD(P)H-hydrate epimerase</fullName>
        <ecNumber evidence="3 10">5.1.99.6</ecNumber>
    </recommendedName>
    <alternativeName>
        <fullName evidence="10">NAD(P)HX epimerase</fullName>
    </alternativeName>
</protein>
<keyword evidence="9 10" id="KW-0413">Isomerase</keyword>
<evidence type="ECO:0000256" key="8">
    <source>
        <dbReference type="ARBA" id="ARBA00023027"/>
    </source>
</evidence>
<dbReference type="GO" id="GO:0005739">
    <property type="term" value="C:mitochondrion"/>
    <property type="evidence" value="ECO:0007669"/>
    <property type="project" value="UniProtKB-SubCell"/>
</dbReference>
<dbReference type="OrthoDB" id="10064708at2759"/>
<comment type="cofactor">
    <cofactor evidence="10">
        <name>K(+)</name>
        <dbReference type="ChEBI" id="CHEBI:29103"/>
    </cofactor>
    <text evidence="10">Binds 1 potassium ion per subunit.</text>
</comment>
<dbReference type="Proteomes" id="UP000812966">
    <property type="component" value="Unassembled WGS sequence"/>
</dbReference>
<feature type="binding site" evidence="10">
    <location>
        <position position="65"/>
    </location>
    <ligand>
        <name>K(+)</name>
        <dbReference type="ChEBI" id="CHEBI:29103"/>
    </ligand>
</feature>
<evidence type="ECO:0000256" key="3">
    <source>
        <dbReference type="ARBA" id="ARBA00012228"/>
    </source>
</evidence>
<evidence type="ECO:0000259" key="11">
    <source>
        <dbReference type="PROSITE" id="PS51385"/>
    </source>
</evidence>
<evidence type="ECO:0000256" key="7">
    <source>
        <dbReference type="ARBA" id="ARBA00022958"/>
    </source>
</evidence>
<proteinExistence type="inferred from homology"/>
<dbReference type="Gene3D" id="3.40.50.10260">
    <property type="entry name" value="YjeF N-terminal domain"/>
    <property type="match status" value="1"/>
</dbReference>
<sequence>MASINKYLSAEEAAKIDQELMSEEGAYTLDQLMELAGLACAQTLAKAFPKDEYGKVLVITGPGNQGGDGLVAARHLKMFGYEPTVYQVAEPKKEIYTRLTRQCRNMDVPIVNTVEEFKEVYERSSVVMDTIFGFSFHPPVRPPYHTILNHLASPETENSSQKRLPILSIDIPSGWDVDSGRQPLKDTNGDEVETFEPEVLLSLTAPKEGVRGFRGRHWLGGRFIPMKVQEKYKMQLPPYPGTDQIVELEAKL</sequence>
<reference evidence="12" key="1">
    <citation type="submission" date="2020-04" db="EMBL/GenBank/DDBJ databases">
        <title>Analysis of mating type loci in Filobasidium floriforme.</title>
        <authorList>
            <person name="Nowrousian M."/>
        </authorList>
    </citation>
    <scope>NUCLEOTIDE SEQUENCE</scope>
    <source>
        <strain evidence="12">CBS 6242</strain>
    </source>
</reference>
<dbReference type="NCBIfam" id="TIGR00197">
    <property type="entry name" value="yjeF_nterm"/>
    <property type="match status" value="1"/>
</dbReference>
<evidence type="ECO:0000256" key="5">
    <source>
        <dbReference type="ARBA" id="ARBA00022741"/>
    </source>
</evidence>
<keyword evidence="5 10" id="KW-0547">Nucleotide-binding</keyword>
<dbReference type="PANTHER" id="PTHR13232">
    <property type="entry name" value="NAD(P)H-HYDRATE EPIMERASE"/>
    <property type="match status" value="1"/>
</dbReference>
<feature type="domain" description="YjeF N-terminal" evidence="11">
    <location>
        <begin position="13"/>
        <end position="236"/>
    </location>
</feature>
<evidence type="ECO:0000256" key="10">
    <source>
        <dbReference type="HAMAP-Rule" id="MF_03159"/>
    </source>
</evidence>
<comment type="function">
    <text evidence="10">Catalyzes the epimerization of the S- and R-forms of NAD(P)HX, a damaged form of NAD(P)H that is a result of enzymatic or heat-dependent hydration. This is a prerequisite for the S-specific NAD(P)H-hydrate dehydratase to allow the repair of both epimers of NAD(P)HX.</text>
</comment>
<dbReference type="InterPro" id="IPR036652">
    <property type="entry name" value="YjeF_N_dom_sf"/>
</dbReference>
<dbReference type="GO" id="GO:0000166">
    <property type="term" value="F:nucleotide binding"/>
    <property type="evidence" value="ECO:0007669"/>
    <property type="project" value="UniProtKB-KW"/>
</dbReference>
<feature type="binding site" evidence="10">
    <location>
        <begin position="64"/>
        <end position="68"/>
    </location>
    <ligand>
        <name>(6S)-NADPHX</name>
        <dbReference type="ChEBI" id="CHEBI:64076"/>
    </ligand>
</feature>
<dbReference type="EMBL" id="JABELV010000065">
    <property type="protein sequence ID" value="KAG7536005.1"/>
    <property type="molecule type" value="Genomic_DNA"/>
</dbReference>
<keyword evidence="10" id="KW-0963">Cytoplasm</keyword>
<comment type="catalytic activity">
    <reaction evidence="1 10">
        <text>(6R)-NADHX = (6S)-NADHX</text>
        <dbReference type="Rhea" id="RHEA:32215"/>
        <dbReference type="ChEBI" id="CHEBI:64074"/>
        <dbReference type="ChEBI" id="CHEBI:64075"/>
        <dbReference type="EC" id="5.1.99.6"/>
    </reaction>
</comment>
<feature type="binding site" evidence="10">
    <location>
        <position position="173"/>
    </location>
    <ligand>
        <name>K(+)</name>
        <dbReference type="ChEBI" id="CHEBI:29103"/>
    </ligand>
</feature>
<comment type="catalytic activity">
    <reaction evidence="2 10">
        <text>(6R)-NADPHX = (6S)-NADPHX</text>
        <dbReference type="Rhea" id="RHEA:32227"/>
        <dbReference type="ChEBI" id="CHEBI:64076"/>
        <dbReference type="ChEBI" id="CHEBI:64077"/>
        <dbReference type="EC" id="5.1.99.6"/>
    </reaction>
</comment>
<evidence type="ECO:0000313" key="12">
    <source>
        <dbReference type="EMBL" id="KAG7536005.1"/>
    </source>
</evidence>
<evidence type="ECO:0000256" key="9">
    <source>
        <dbReference type="ARBA" id="ARBA00023235"/>
    </source>
</evidence>
<comment type="caution">
    <text evidence="12">The sequence shown here is derived from an EMBL/GenBank/DDBJ whole genome shotgun (WGS) entry which is preliminary data.</text>
</comment>
<dbReference type="HAMAP" id="MF_01966">
    <property type="entry name" value="NADHX_epimerase"/>
    <property type="match status" value="1"/>
</dbReference>